<feature type="transmembrane region" description="Helical" evidence="5">
    <location>
        <begin position="28"/>
        <end position="46"/>
    </location>
</feature>
<comment type="caution">
    <text evidence="7">The sequence shown here is derived from an EMBL/GenBank/DDBJ whole genome shotgun (WGS) entry which is preliminary data.</text>
</comment>
<organism evidence="7 8">
    <name type="scientific">Candidatus Competibacter phosphatis</name>
    <dbReference type="NCBI Taxonomy" id="221280"/>
    <lineage>
        <taxon>Bacteria</taxon>
        <taxon>Pseudomonadati</taxon>
        <taxon>Pseudomonadota</taxon>
        <taxon>Gammaproteobacteria</taxon>
        <taxon>Candidatus Competibacteraceae</taxon>
        <taxon>Candidatus Competibacter</taxon>
    </lineage>
</organism>
<feature type="transmembrane region" description="Helical" evidence="5">
    <location>
        <begin position="314"/>
        <end position="335"/>
    </location>
</feature>
<evidence type="ECO:0000256" key="2">
    <source>
        <dbReference type="ARBA" id="ARBA00022692"/>
    </source>
</evidence>
<dbReference type="InterPro" id="IPR007016">
    <property type="entry name" value="O-antigen_ligase-rel_domated"/>
</dbReference>
<gene>
    <name evidence="7" type="ORF">E4P82_09425</name>
</gene>
<accession>A0ABX1TJ28</accession>
<dbReference type="Proteomes" id="UP000760480">
    <property type="component" value="Unassembled WGS sequence"/>
</dbReference>
<keyword evidence="7" id="KW-0436">Ligase</keyword>
<keyword evidence="4 5" id="KW-0472">Membrane</keyword>
<evidence type="ECO:0000259" key="6">
    <source>
        <dbReference type="Pfam" id="PF04932"/>
    </source>
</evidence>
<dbReference type="GO" id="GO:0016874">
    <property type="term" value="F:ligase activity"/>
    <property type="evidence" value="ECO:0007669"/>
    <property type="project" value="UniProtKB-KW"/>
</dbReference>
<protein>
    <submittedName>
        <fullName evidence="7">O-antigen ligase domain-containing protein</fullName>
    </submittedName>
</protein>
<evidence type="ECO:0000256" key="3">
    <source>
        <dbReference type="ARBA" id="ARBA00022989"/>
    </source>
</evidence>
<feature type="transmembrane region" description="Helical" evidence="5">
    <location>
        <begin position="111"/>
        <end position="132"/>
    </location>
</feature>
<keyword evidence="2 5" id="KW-0812">Transmembrane</keyword>
<evidence type="ECO:0000256" key="1">
    <source>
        <dbReference type="ARBA" id="ARBA00004141"/>
    </source>
</evidence>
<dbReference type="EMBL" id="SPMZ01000025">
    <property type="protein sequence ID" value="NMQ19393.1"/>
    <property type="molecule type" value="Genomic_DNA"/>
</dbReference>
<dbReference type="PANTHER" id="PTHR37422">
    <property type="entry name" value="TEICHURONIC ACID BIOSYNTHESIS PROTEIN TUAE"/>
    <property type="match status" value="1"/>
</dbReference>
<evidence type="ECO:0000313" key="8">
    <source>
        <dbReference type="Proteomes" id="UP000760480"/>
    </source>
</evidence>
<dbReference type="RefSeq" id="WP_169248649.1">
    <property type="nucleotide sequence ID" value="NZ_SPMZ01000025.1"/>
</dbReference>
<feature type="transmembrane region" description="Helical" evidence="5">
    <location>
        <begin position="219"/>
        <end position="239"/>
    </location>
</feature>
<name>A0ABX1TJ28_9GAMM</name>
<feature type="transmembrane region" description="Helical" evidence="5">
    <location>
        <begin position="174"/>
        <end position="190"/>
    </location>
</feature>
<feature type="domain" description="O-antigen ligase-related" evidence="6">
    <location>
        <begin position="182"/>
        <end position="320"/>
    </location>
</feature>
<reference evidence="7 8" key="1">
    <citation type="submission" date="2019-03" db="EMBL/GenBank/DDBJ databases">
        <title>Metabolic reconstructions from genomes of highly enriched 'Candidatus Accumulibacter' and 'Candidatus Competibacter' bioreactor populations.</title>
        <authorList>
            <person name="Annavajhala M.K."/>
            <person name="Welles L."/>
            <person name="Abbas B."/>
            <person name="Sorokin D."/>
            <person name="Park H."/>
            <person name="Van Loosdrecht M."/>
            <person name="Chandran K."/>
        </authorList>
    </citation>
    <scope>NUCLEOTIDE SEQUENCE [LARGE SCALE GENOMIC DNA]</scope>
    <source>
        <strain evidence="7 8">SBR_G</strain>
    </source>
</reference>
<dbReference type="PANTHER" id="PTHR37422:SF23">
    <property type="entry name" value="TEICHURONIC ACID BIOSYNTHESIS PROTEIN TUAE"/>
    <property type="match status" value="1"/>
</dbReference>
<dbReference type="Pfam" id="PF04932">
    <property type="entry name" value="Wzy_C"/>
    <property type="match status" value="1"/>
</dbReference>
<feature type="transmembrane region" description="Helical" evidence="5">
    <location>
        <begin position="347"/>
        <end position="366"/>
    </location>
</feature>
<keyword evidence="8" id="KW-1185">Reference proteome</keyword>
<proteinExistence type="predicted"/>
<feature type="transmembrane region" description="Helical" evidence="5">
    <location>
        <begin position="58"/>
        <end position="75"/>
    </location>
</feature>
<dbReference type="InterPro" id="IPR051533">
    <property type="entry name" value="WaaL-like"/>
</dbReference>
<keyword evidence="3 5" id="KW-1133">Transmembrane helix</keyword>
<comment type="subcellular location">
    <subcellularLocation>
        <location evidence="1">Membrane</location>
        <topology evidence="1">Multi-pass membrane protein</topology>
    </subcellularLocation>
</comment>
<evidence type="ECO:0000256" key="5">
    <source>
        <dbReference type="SAM" id="Phobius"/>
    </source>
</evidence>
<sequence length="405" mass="44622">MMPCGRLFFRQGWLLLAVLPLTQIGGRALFNLVAGLYVVWGLLSLWGRRDRLDRSTTLLYLALLGVALAGVPGSVDPVSGFRVWIQFAAQTSTLLLVQAALRESPENIDRLLAAMALFGGIALASLYLLLPYHWFEWSGRPFNPLTQLQEDNLPFLLPFLLGWIWRYGDRRWRYGAMLGVTAAALGYVAISEGRAALFGLIVGLAGFCWAVLAWRPRWVALLAVGVLLAGIAANIGPFLKAELDLEHPLDAFTAGRTIVWRHALEHPPARPWLGVGIANASHSQELLRFELSGTQVQIKHFHNFLIDAWYETGILGVGLLLTLAGTVFVRLAWVWRRLPVDDRQRAGILLAAALSIIAAALLSFSYTSRQFACYLFACLGGLIHFDRSRAGAASPANADTDPDKR</sequence>
<evidence type="ECO:0000256" key="4">
    <source>
        <dbReference type="ARBA" id="ARBA00023136"/>
    </source>
</evidence>
<feature type="transmembrane region" description="Helical" evidence="5">
    <location>
        <begin position="196"/>
        <end position="214"/>
    </location>
</feature>
<evidence type="ECO:0000313" key="7">
    <source>
        <dbReference type="EMBL" id="NMQ19393.1"/>
    </source>
</evidence>